<dbReference type="AlphaFoldDB" id="A0A6N9YKR7"/>
<evidence type="ECO:0000313" key="3">
    <source>
        <dbReference type="Proteomes" id="UP000469185"/>
    </source>
</evidence>
<evidence type="ECO:0000256" key="1">
    <source>
        <dbReference type="SAM" id="MobiDB-lite"/>
    </source>
</evidence>
<dbReference type="InterPro" id="IPR019198">
    <property type="entry name" value="Beta_propeller_containing"/>
</dbReference>
<evidence type="ECO:0000313" key="2">
    <source>
        <dbReference type="EMBL" id="NED95510.1"/>
    </source>
</evidence>
<organism evidence="2 3">
    <name type="scientific">Phytoactinopolyspora alkaliphila</name>
    <dbReference type="NCBI Taxonomy" id="1783498"/>
    <lineage>
        <taxon>Bacteria</taxon>
        <taxon>Bacillati</taxon>
        <taxon>Actinomycetota</taxon>
        <taxon>Actinomycetes</taxon>
        <taxon>Jiangellales</taxon>
        <taxon>Jiangellaceae</taxon>
        <taxon>Phytoactinopolyspora</taxon>
    </lineage>
</organism>
<protein>
    <recommendedName>
        <fullName evidence="4">Benzoate transporter</fullName>
    </recommendedName>
</protein>
<dbReference type="Proteomes" id="UP000469185">
    <property type="component" value="Unassembled WGS sequence"/>
</dbReference>
<keyword evidence="3" id="KW-1185">Reference proteome</keyword>
<comment type="caution">
    <text evidence="2">The sequence shown here is derived from an EMBL/GenBank/DDBJ whole genome shotgun (WGS) entry which is preliminary data.</text>
</comment>
<sequence length="670" mass="71731">MRTRLGILLGCGLAAGTLVAINVIPAGEAVATGLVSFGACSDVVDHLKDEGRERVGPWGLMTGGPMMPFEMETTDDAVAADGAGADSAGGTDGSYSSTNVQEAGVDEPDIVKTDGRLIVTTMGSNLQVIDTTDGAPAKIGELSLGQEYAEGNLLLSGDRALVFVRGYAEVAGEDEAVEPDYFWEQPTTSVLLVDLSSPANPTVISSLEVDGNYIDARLVDGTARLVISSAPRVRFPALERHYVREPDEEELVKLNREAIDDSGIDDWLPSYRLEAGGEESTGRLVECDQLNRPSDFAGFTTLSVLTVGFDQLTAGDAVGVLTDGDTVYASADQLYVATAKWGEPSEAVGAAVDWMGPWWPRIDKTGIHAFDIRGDGPARYLASGDVDGELIGQYAMSEHDSVLRVATTTDAWDESKSESHLFTLTEQGSELAELGRVSGLGKSERIYAVRYFGDTAYVVTFRQVDPLYVLDLADPANPSVEGELKITGYSSYLHPIGEDRLIGIGQEATESGRTVGTQVSLFDVSDPASPGKLDGVVKEDAWSEAESNPHAFLYWPETRQLVVPIHGFGLAEPLEAGPDETNDDAVADDQAMADESGGALVLGVGETSLSEQGLITNGRPESEREDYYWSSIMRSLVIGDALYTLWHDGLQVNDLDDLDFQSWLTLSSAW</sequence>
<accession>A0A6N9YKR7</accession>
<reference evidence="2 3" key="1">
    <citation type="submission" date="2020-02" db="EMBL/GenBank/DDBJ databases">
        <authorList>
            <person name="Li X.-J."/>
            <person name="Feng X.-M."/>
        </authorList>
    </citation>
    <scope>NUCLEOTIDE SEQUENCE [LARGE SCALE GENOMIC DNA]</scope>
    <source>
        <strain evidence="2 3">CGMCC 4.7225</strain>
    </source>
</reference>
<dbReference type="Pfam" id="PF09826">
    <property type="entry name" value="Beta_propel"/>
    <property type="match status" value="1"/>
</dbReference>
<name>A0A6N9YKR7_9ACTN</name>
<dbReference type="EMBL" id="JAAGOB010000004">
    <property type="protein sequence ID" value="NED95510.1"/>
    <property type="molecule type" value="Genomic_DNA"/>
</dbReference>
<feature type="region of interest" description="Disordered" evidence="1">
    <location>
        <begin position="80"/>
        <end position="100"/>
    </location>
</feature>
<proteinExistence type="predicted"/>
<dbReference type="RefSeq" id="WP_163818279.1">
    <property type="nucleotide sequence ID" value="NZ_JAAGOB010000004.1"/>
</dbReference>
<feature type="compositionally biased region" description="Low complexity" evidence="1">
    <location>
        <begin position="80"/>
        <end position="98"/>
    </location>
</feature>
<evidence type="ECO:0008006" key="4">
    <source>
        <dbReference type="Google" id="ProtNLM"/>
    </source>
</evidence>
<gene>
    <name evidence="2" type="ORF">G1H11_09310</name>
</gene>